<keyword evidence="2" id="KW-1185">Reference proteome</keyword>
<protein>
    <submittedName>
        <fullName evidence="1">Uncharacterized protein</fullName>
    </submittedName>
</protein>
<evidence type="ECO:0000313" key="1">
    <source>
        <dbReference type="EMBL" id="RYC69188.1"/>
    </source>
</evidence>
<dbReference type="EMBL" id="SBLB01000004">
    <property type="protein sequence ID" value="RYC69188.1"/>
    <property type="molecule type" value="Genomic_DNA"/>
</dbReference>
<name>A0A4V1RW65_9BACT</name>
<evidence type="ECO:0000313" key="2">
    <source>
        <dbReference type="Proteomes" id="UP000290407"/>
    </source>
</evidence>
<gene>
    <name evidence="1" type="ORF">EQG79_17480</name>
</gene>
<sequence length="363" mass="42249">MNNEQPNLDRIIQHIAHQQEATGLFPSVRHSPALGYRRPDTNVFFTAVTLFTLQPLYPACSPESQQQIDRMLTRARAAYPRFRNKDGLDTFNFWPTRPSQHFPNGYLFRHFDHFRIPDDIDDTAMVYLTEPRTAPEARWLKEKLSQHANLADPGGRGPGLPRQQIRTTYPDYRDLRVYSTWFGKTMPIDFDACALSNLLYCIYHYDLPRNQNDADSLTYLRHIVESGRYVADPFRCAPHYARTSLIIYHLARFVAAFSPPELEPVRHQLVADARQLLTRTHNRLDRLLLCTSLLRLGSPAPPVDLTSLDNDISGFHFFIAGMLTAYEQPWLRRWADRPITQMRWQCDAHSWALVAEYIYLTTR</sequence>
<dbReference type="RefSeq" id="WP_077924370.1">
    <property type="nucleotide sequence ID" value="NZ_SBLB01000004.1"/>
</dbReference>
<dbReference type="AlphaFoldDB" id="A0A4V1RW65"/>
<comment type="caution">
    <text evidence="1">The sequence shown here is derived from an EMBL/GenBank/DDBJ whole genome shotgun (WGS) entry which is preliminary data.</text>
</comment>
<accession>A0A4V1RW65</accession>
<reference evidence="1 2" key="1">
    <citation type="submission" date="2019-01" db="EMBL/GenBank/DDBJ databases">
        <title>Spirosoma flava sp. nov., a propanil-degrading bacterium isolated from herbicide-contaminated soil.</title>
        <authorList>
            <person name="Zhang L."/>
            <person name="Jiang J.-D."/>
        </authorList>
    </citation>
    <scope>NUCLEOTIDE SEQUENCE [LARGE SCALE GENOMIC DNA]</scope>
    <source>
        <strain evidence="1 2">TY50</strain>
    </source>
</reference>
<organism evidence="1 2">
    <name type="scientific">Spirosoma sordidisoli</name>
    <dbReference type="NCBI Taxonomy" id="2502893"/>
    <lineage>
        <taxon>Bacteria</taxon>
        <taxon>Pseudomonadati</taxon>
        <taxon>Bacteroidota</taxon>
        <taxon>Cytophagia</taxon>
        <taxon>Cytophagales</taxon>
        <taxon>Cytophagaceae</taxon>
        <taxon>Spirosoma</taxon>
    </lineage>
</organism>
<proteinExistence type="predicted"/>
<dbReference type="Proteomes" id="UP000290407">
    <property type="component" value="Unassembled WGS sequence"/>
</dbReference>